<dbReference type="EC" id="1.1.1.94" evidence="10 13"/>
<evidence type="ECO:0000256" key="7">
    <source>
        <dbReference type="ARBA" id="ARBA00023209"/>
    </source>
</evidence>
<evidence type="ECO:0000256" key="13">
    <source>
        <dbReference type="HAMAP-Rule" id="MF_00394"/>
    </source>
</evidence>
<evidence type="ECO:0000256" key="17">
    <source>
        <dbReference type="RuleBase" id="RU000437"/>
    </source>
</evidence>
<feature type="binding site" evidence="13">
    <location>
        <position position="135"/>
    </location>
    <ligand>
        <name>NADPH</name>
        <dbReference type="ChEBI" id="CHEBI:57783"/>
    </ligand>
</feature>
<feature type="domain" description="Glycerol-3-phosphate dehydrogenase NAD-dependent C-terminal" evidence="19">
    <location>
        <begin position="175"/>
        <end position="316"/>
    </location>
</feature>
<feature type="binding site" evidence="13">
    <location>
        <position position="131"/>
    </location>
    <ligand>
        <name>sn-glycerol 3-phosphate</name>
        <dbReference type="ChEBI" id="CHEBI:57597"/>
    </ligand>
</feature>
<dbReference type="SUPFAM" id="SSF51735">
    <property type="entry name" value="NAD(P)-binding Rossmann-fold domains"/>
    <property type="match status" value="1"/>
</dbReference>
<name>A0A9D1CG60_9FIRM</name>
<dbReference type="InterPro" id="IPR011128">
    <property type="entry name" value="G3P_DH_NAD-dep_N"/>
</dbReference>
<dbReference type="GO" id="GO:0006650">
    <property type="term" value="P:glycerophospholipid metabolic process"/>
    <property type="evidence" value="ECO:0007669"/>
    <property type="project" value="UniProtKB-UniRule"/>
</dbReference>
<dbReference type="GO" id="GO:0005975">
    <property type="term" value="P:carbohydrate metabolic process"/>
    <property type="evidence" value="ECO:0007669"/>
    <property type="project" value="InterPro"/>
</dbReference>
<dbReference type="FunFam" id="1.10.1040.10:FF:000001">
    <property type="entry name" value="Glycerol-3-phosphate dehydrogenase [NAD(P)+]"/>
    <property type="match status" value="1"/>
</dbReference>
<evidence type="ECO:0000256" key="6">
    <source>
        <dbReference type="ARBA" id="ARBA00023098"/>
    </source>
</evidence>
<keyword evidence="13" id="KW-0547">Nucleotide-binding</keyword>
<feature type="binding site" evidence="13">
    <location>
        <position position="277"/>
    </location>
    <ligand>
        <name>NADPH</name>
        <dbReference type="ChEBI" id="CHEBI:57783"/>
    </ligand>
</feature>
<evidence type="ECO:0000313" key="21">
    <source>
        <dbReference type="Proteomes" id="UP000886879"/>
    </source>
</evidence>
<reference evidence="20" key="1">
    <citation type="submission" date="2020-10" db="EMBL/GenBank/DDBJ databases">
        <authorList>
            <person name="Gilroy R."/>
        </authorList>
    </citation>
    <scope>NUCLEOTIDE SEQUENCE</scope>
    <source>
        <strain evidence="20">ChiGjej2B2-12916</strain>
    </source>
</reference>
<dbReference type="InterPro" id="IPR006168">
    <property type="entry name" value="G3P_DH_NAD-dep"/>
</dbReference>
<comment type="pathway">
    <text evidence="13">Membrane lipid metabolism; glycerophospholipid metabolism.</text>
</comment>
<protein>
    <recommendedName>
        <fullName evidence="11 13">Glycerol-3-phosphate dehydrogenase [NAD(P)+]</fullName>
        <ecNumber evidence="10 13">1.1.1.94</ecNumber>
    </recommendedName>
    <alternativeName>
        <fullName evidence="13">NAD(P)(+)-dependent glycerol-3-phosphate dehydrogenase</fullName>
    </alternativeName>
    <alternativeName>
        <fullName evidence="12 13">NAD(P)H-dependent dihydroxyacetone-phosphate reductase</fullName>
    </alternativeName>
</protein>
<dbReference type="GO" id="GO:0046167">
    <property type="term" value="P:glycerol-3-phosphate biosynthetic process"/>
    <property type="evidence" value="ECO:0007669"/>
    <property type="project" value="UniProtKB-UniRule"/>
</dbReference>
<evidence type="ECO:0000256" key="9">
    <source>
        <dbReference type="ARBA" id="ARBA00052716"/>
    </source>
</evidence>
<evidence type="ECO:0000256" key="3">
    <source>
        <dbReference type="ARBA" id="ARBA00022857"/>
    </source>
</evidence>
<keyword evidence="13" id="KW-0963">Cytoplasm</keyword>
<evidence type="ECO:0000256" key="10">
    <source>
        <dbReference type="ARBA" id="ARBA00066687"/>
    </source>
</evidence>
<reference evidence="20" key="2">
    <citation type="journal article" date="2021" name="PeerJ">
        <title>Extensive microbial diversity within the chicken gut microbiome revealed by metagenomics and culture.</title>
        <authorList>
            <person name="Gilroy R."/>
            <person name="Ravi A."/>
            <person name="Getino M."/>
            <person name="Pursley I."/>
            <person name="Horton D.L."/>
            <person name="Alikhan N.F."/>
            <person name="Baker D."/>
            <person name="Gharbi K."/>
            <person name="Hall N."/>
            <person name="Watson M."/>
            <person name="Adriaenssens E.M."/>
            <person name="Foster-Nyarko E."/>
            <person name="Jarju S."/>
            <person name="Secka A."/>
            <person name="Antonio M."/>
            <person name="Oren A."/>
            <person name="Chaudhuri R.R."/>
            <person name="La Ragione R."/>
            <person name="Hildebrand F."/>
            <person name="Pallen M.J."/>
        </authorList>
    </citation>
    <scope>NUCLEOTIDE SEQUENCE</scope>
    <source>
        <strain evidence="20">ChiGjej2B2-12916</strain>
    </source>
</reference>
<keyword evidence="6 13" id="KW-0443">Lipid metabolism</keyword>
<dbReference type="Gene3D" id="3.40.50.720">
    <property type="entry name" value="NAD(P)-binding Rossmann-like Domain"/>
    <property type="match status" value="1"/>
</dbReference>
<feature type="binding site" evidence="13">
    <location>
        <position position="249"/>
    </location>
    <ligand>
        <name>sn-glycerol 3-phosphate</name>
        <dbReference type="ChEBI" id="CHEBI:57597"/>
    </ligand>
</feature>
<comment type="caution">
    <text evidence="13">Lacks conserved residue(s) required for the propagation of feature annotation.</text>
</comment>
<evidence type="ECO:0000313" key="20">
    <source>
        <dbReference type="EMBL" id="HIQ60217.1"/>
    </source>
</evidence>
<evidence type="ECO:0000256" key="2">
    <source>
        <dbReference type="ARBA" id="ARBA00022516"/>
    </source>
</evidence>
<dbReference type="SUPFAM" id="SSF48179">
    <property type="entry name" value="6-phosphogluconate dehydrogenase C-terminal domain-like"/>
    <property type="match status" value="1"/>
</dbReference>
<comment type="function">
    <text evidence="13">Catalyzes the reduction of the glycolytic intermediate dihydroxyacetone phosphate (DHAP) to sn-glycerol 3-phosphate (G3P), the key precursor for phospholipid synthesis.</text>
</comment>
<dbReference type="PIRSF" id="PIRSF000114">
    <property type="entry name" value="Glycerol-3-P_dh"/>
    <property type="match status" value="1"/>
</dbReference>
<comment type="catalytic activity">
    <reaction evidence="13">
        <text>sn-glycerol 3-phosphate + NAD(+) = dihydroxyacetone phosphate + NADH + H(+)</text>
        <dbReference type="Rhea" id="RHEA:11092"/>
        <dbReference type="ChEBI" id="CHEBI:15378"/>
        <dbReference type="ChEBI" id="CHEBI:57540"/>
        <dbReference type="ChEBI" id="CHEBI:57597"/>
        <dbReference type="ChEBI" id="CHEBI:57642"/>
        <dbReference type="ChEBI" id="CHEBI:57945"/>
        <dbReference type="EC" id="1.1.1.94"/>
    </reaction>
</comment>
<dbReference type="PRINTS" id="PR00077">
    <property type="entry name" value="GPDHDRGNASE"/>
</dbReference>
<dbReference type="Gene3D" id="1.10.1040.10">
    <property type="entry name" value="N-(1-d-carboxylethyl)-l-norvaline Dehydrogenase, domain 2"/>
    <property type="match status" value="1"/>
</dbReference>
<keyword evidence="2 13" id="KW-0444">Lipid biosynthesis</keyword>
<dbReference type="EMBL" id="DVFO01000010">
    <property type="protein sequence ID" value="HIQ60217.1"/>
    <property type="molecule type" value="Genomic_DNA"/>
</dbReference>
<comment type="subcellular location">
    <subcellularLocation>
        <location evidence="13">Cytoplasm</location>
    </subcellularLocation>
</comment>
<evidence type="ECO:0000256" key="12">
    <source>
        <dbReference type="ARBA" id="ARBA00080511"/>
    </source>
</evidence>
<dbReference type="PANTHER" id="PTHR11728:SF1">
    <property type="entry name" value="GLYCEROL-3-PHOSPHATE DEHYDROGENASE [NAD(+)] 2, CHLOROPLASTIC"/>
    <property type="match status" value="1"/>
</dbReference>
<dbReference type="PANTHER" id="PTHR11728">
    <property type="entry name" value="GLYCEROL-3-PHOSPHATE DEHYDROGENASE"/>
    <property type="match status" value="1"/>
</dbReference>
<feature type="binding site" evidence="13">
    <location>
        <position position="239"/>
    </location>
    <ligand>
        <name>sn-glycerol 3-phosphate</name>
        <dbReference type="ChEBI" id="CHEBI:57597"/>
    </ligand>
</feature>
<evidence type="ECO:0000256" key="11">
    <source>
        <dbReference type="ARBA" id="ARBA00069372"/>
    </source>
</evidence>
<feature type="binding site" evidence="16">
    <location>
        <begin position="7"/>
        <end position="12"/>
    </location>
    <ligand>
        <name>NAD(+)</name>
        <dbReference type="ChEBI" id="CHEBI:57540"/>
    </ligand>
</feature>
<evidence type="ECO:0000259" key="19">
    <source>
        <dbReference type="Pfam" id="PF07479"/>
    </source>
</evidence>
<sequence>MNITVVGSGGWGTALALVLLENGHQVSMWCRRAEKCQEMQESRENPVLPGVKLPQELELTCDLNVLTQSQVVVLATPSFAVRATSKQIAPYLKAGTVLVSVAKGIEKDSCLLLHQVIEEEIPNCPVVVLSGPSHAEEVARGLPTGVVVASENKEAALLAQDIFMNRNMRLYTSPDILGVEIGAALKNVVALCTGCCVGMGYGDNTKALIMTRALTEMARLGVAMGANKETFAGLSGLGDLIVTCTSMHSRNCRAGIAIGKGTPVAEAVGGKDGTVVEGYYAAASARQLAHKMGVEMPIAEGAYQVLYEGKDPHVILSQLMVRERRSELELEEIWL</sequence>
<feature type="binding site" evidence="13">
    <location>
        <position position="103"/>
    </location>
    <ligand>
        <name>sn-glycerol 3-phosphate</name>
        <dbReference type="ChEBI" id="CHEBI:57597"/>
    </ligand>
</feature>
<dbReference type="FunFam" id="3.40.50.720:FF:000019">
    <property type="entry name" value="Glycerol-3-phosphate dehydrogenase [NAD(P)+]"/>
    <property type="match status" value="1"/>
</dbReference>
<evidence type="ECO:0000256" key="1">
    <source>
        <dbReference type="ARBA" id="ARBA00011009"/>
    </source>
</evidence>
<keyword evidence="5 13" id="KW-0520">NAD</keyword>
<dbReference type="NCBIfam" id="NF000942">
    <property type="entry name" value="PRK00094.1-4"/>
    <property type="match status" value="1"/>
</dbReference>
<feature type="domain" description="Glycerol-3-phosphate dehydrogenase NAD-dependent N-terminal" evidence="18">
    <location>
        <begin position="2"/>
        <end position="156"/>
    </location>
</feature>
<dbReference type="Pfam" id="PF07479">
    <property type="entry name" value="NAD_Gly3P_dh_C"/>
    <property type="match status" value="1"/>
</dbReference>
<feature type="binding site" evidence="13">
    <location>
        <position position="133"/>
    </location>
    <ligand>
        <name>sn-glycerol 3-phosphate</name>
        <dbReference type="ChEBI" id="CHEBI:57597"/>
    </ligand>
</feature>
<keyword evidence="4 13" id="KW-0560">Oxidoreductase</keyword>
<dbReference type="GO" id="GO:0051287">
    <property type="term" value="F:NAD binding"/>
    <property type="evidence" value="ECO:0007669"/>
    <property type="project" value="InterPro"/>
</dbReference>
<feature type="binding site" evidence="16">
    <location>
        <position position="135"/>
    </location>
    <ligand>
        <name>NAD(+)</name>
        <dbReference type="ChEBI" id="CHEBI:57540"/>
    </ligand>
</feature>
<evidence type="ECO:0000256" key="15">
    <source>
        <dbReference type="PIRSR" id="PIRSR000114-2"/>
    </source>
</evidence>
<evidence type="ECO:0000259" key="18">
    <source>
        <dbReference type="Pfam" id="PF01210"/>
    </source>
</evidence>
<proteinExistence type="inferred from homology"/>
<accession>A0A9D1CG60</accession>
<keyword evidence="8 13" id="KW-1208">Phospholipid metabolism</keyword>
<keyword evidence="7 13" id="KW-0594">Phospholipid biosynthesis</keyword>
<evidence type="ECO:0000256" key="4">
    <source>
        <dbReference type="ARBA" id="ARBA00023002"/>
    </source>
</evidence>
<feature type="binding site" evidence="13">
    <location>
        <position position="103"/>
    </location>
    <ligand>
        <name>NADPH</name>
        <dbReference type="ChEBI" id="CHEBI:57783"/>
    </ligand>
</feature>
<dbReference type="InterPro" id="IPR013328">
    <property type="entry name" value="6PGD_dom2"/>
</dbReference>
<organism evidence="20 21">
    <name type="scientific">Candidatus Enterenecus faecium</name>
    <dbReference type="NCBI Taxonomy" id="2840780"/>
    <lineage>
        <taxon>Bacteria</taxon>
        <taxon>Bacillati</taxon>
        <taxon>Bacillota</taxon>
        <taxon>Clostridia</taxon>
        <taxon>Eubacteriales</taxon>
        <taxon>Candidatus Enterenecus</taxon>
    </lineage>
</organism>
<dbReference type="GO" id="GO:0046168">
    <property type="term" value="P:glycerol-3-phosphate catabolic process"/>
    <property type="evidence" value="ECO:0007669"/>
    <property type="project" value="InterPro"/>
</dbReference>
<comment type="caution">
    <text evidence="20">The sequence shown here is derived from an EMBL/GenBank/DDBJ whole genome shotgun (WGS) entry which is preliminary data.</text>
</comment>
<keyword evidence="3 13" id="KW-0521">NADP</keyword>
<dbReference type="GO" id="GO:0008654">
    <property type="term" value="P:phospholipid biosynthetic process"/>
    <property type="evidence" value="ECO:0007669"/>
    <property type="project" value="UniProtKB-KW"/>
</dbReference>
<feature type="binding site" evidence="15">
    <location>
        <begin position="250"/>
        <end position="251"/>
    </location>
    <ligand>
        <name>substrate</name>
    </ligand>
</feature>
<feature type="binding site" evidence="13">
    <location>
        <position position="32"/>
    </location>
    <ligand>
        <name>NADPH</name>
        <dbReference type="ChEBI" id="CHEBI:57783"/>
    </ligand>
</feature>
<feature type="binding site" evidence="13">
    <location>
        <position position="186"/>
    </location>
    <ligand>
        <name>sn-glycerol 3-phosphate</name>
        <dbReference type="ChEBI" id="CHEBI:57597"/>
    </ligand>
</feature>
<feature type="binding site" evidence="13">
    <location>
        <position position="11"/>
    </location>
    <ligand>
        <name>NADPH</name>
        <dbReference type="ChEBI" id="CHEBI:57783"/>
    </ligand>
</feature>
<evidence type="ECO:0000256" key="8">
    <source>
        <dbReference type="ARBA" id="ARBA00023264"/>
    </source>
</evidence>
<evidence type="ECO:0000256" key="5">
    <source>
        <dbReference type="ARBA" id="ARBA00023027"/>
    </source>
</evidence>
<evidence type="ECO:0000256" key="14">
    <source>
        <dbReference type="PIRSR" id="PIRSR000114-1"/>
    </source>
</evidence>
<feature type="binding site" evidence="13">
    <location>
        <position position="250"/>
    </location>
    <ligand>
        <name>NADPH</name>
        <dbReference type="ChEBI" id="CHEBI:57783"/>
    </ligand>
</feature>
<dbReference type="NCBIfam" id="NF000940">
    <property type="entry name" value="PRK00094.1-2"/>
    <property type="match status" value="1"/>
</dbReference>
<dbReference type="HAMAP" id="MF_00394">
    <property type="entry name" value="NAD_Glyc3P_dehydrog"/>
    <property type="match status" value="1"/>
</dbReference>
<feature type="binding site" evidence="13">
    <location>
        <position position="275"/>
    </location>
    <ligand>
        <name>NADPH</name>
        <dbReference type="ChEBI" id="CHEBI:57783"/>
    </ligand>
</feature>
<gene>
    <name evidence="13" type="primary">gpsA</name>
    <name evidence="20" type="ORF">IAD31_01250</name>
</gene>
<feature type="binding site" evidence="13">
    <location>
        <position position="31"/>
    </location>
    <ligand>
        <name>NADPH</name>
        <dbReference type="ChEBI" id="CHEBI:57783"/>
    </ligand>
</feature>
<feature type="binding site" evidence="13">
    <location>
        <position position="250"/>
    </location>
    <ligand>
        <name>sn-glycerol 3-phosphate</name>
        <dbReference type="ChEBI" id="CHEBI:57597"/>
    </ligand>
</feature>
<feature type="active site" description="Proton acceptor" evidence="13 14">
    <location>
        <position position="186"/>
    </location>
</feature>
<feature type="binding site" evidence="15">
    <location>
        <position position="103"/>
    </location>
    <ligand>
        <name>substrate</name>
    </ligand>
</feature>
<dbReference type="GO" id="GO:0005829">
    <property type="term" value="C:cytosol"/>
    <property type="evidence" value="ECO:0007669"/>
    <property type="project" value="TreeGrafter"/>
</dbReference>
<dbReference type="InterPro" id="IPR006109">
    <property type="entry name" value="G3P_DH_NAD-dep_C"/>
</dbReference>
<feature type="binding site" evidence="13">
    <location>
        <position position="251"/>
    </location>
    <ligand>
        <name>sn-glycerol 3-phosphate</name>
        <dbReference type="ChEBI" id="CHEBI:57597"/>
    </ligand>
</feature>
<dbReference type="Proteomes" id="UP000886879">
    <property type="component" value="Unassembled WGS sequence"/>
</dbReference>
<evidence type="ECO:0000256" key="16">
    <source>
        <dbReference type="PIRSR" id="PIRSR000114-3"/>
    </source>
</evidence>
<dbReference type="Pfam" id="PF01210">
    <property type="entry name" value="NAD_Gly3P_dh_N"/>
    <property type="match status" value="1"/>
</dbReference>
<feature type="binding site" evidence="16">
    <location>
        <position position="250"/>
    </location>
    <ligand>
        <name>NAD(+)</name>
        <dbReference type="ChEBI" id="CHEBI:57540"/>
    </ligand>
</feature>
<dbReference type="GO" id="GO:0047952">
    <property type="term" value="F:glycerol-3-phosphate dehydrogenase [NAD(P)+] activity"/>
    <property type="evidence" value="ECO:0007669"/>
    <property type="project" value="UniProtKB-UniRule"/>
</dbReference>
<comment type="similarity">
    <text evidence="1 13 17">Belongs to the NAD-dependent glycerol-3-phosphate dehydrogenase family.</text>
</comment>
<dbReference type="InterPro" id="IPR036291">
    <property type="entry name" value="NAD(P)-bd_dom_sf"/>
</dbReference>
<comment type="catalytic activity">
    <reaction evidence="9">
        <text>sn-glycerol 3-phosphate + NADP(+) = dihydroxyacetone phosphate + NADPH + H(+)</text>
        <dbReference type="Rhea" id="RHEA:11096"/>
        <dbReference type="ChEBI" id="CHEBI:15378"/>
        <dbReference type="ChEBI" id="CHEBI:57597"/>
        <dbReference type="ChEBI" id="CHEBI:57642"/>
        <dbReference type="ChEBI" id="CHEBI:57783"/>
        <dbReference type="ChEBI" id="CHEBI:58349"/>
        <dbReference type="EC" id="1.1.1.94"/>
    </reaction>
    <physiologicalReaction direction="right-to-left" evidence="9">
        <dbReference type="Rhea" id="RHEA:11098"/>
    </physiologicalReaction>
</comment>
<dbReference type="AlphaFoldDB" id="A0A9D1CG60"/>
<dbReference type="InterPro" id="IPR008927">
    <property type="entry name" value="6-PGluconate_DH-like_C_sf"/>
</dbReference>